<reference evidence="1 2" key="1">
    <citation type="submission" date="2018-09" db="EMBL/GenBank/DDBJ databases">
        <title>YIM PH 21725 draft genome.</title>
        <authorList>
            <person name="Miao C."/>
        </authorList>
    </citation>
    <scope>NUCLEOTIDE SEQUENCE [LARGE SCALE GENOMIC DNA]</scope>
    <source>
        <strain evidence="2">YIM PH21725</strain>
    </source>
</reference>
<dbReference type="Proteomes" id="UP000285112">
    <property type="component" value="Unassembled WGS sequence"/>
</dbReference>
<evidence type="ECO:0000313" key="2">
    <source>
        <dbReference type="Proteomes" id="UP000285112"/>
    </source>
</evidence>
<evidence type="ECO:0000313" key="1">
    <source>
        <dbReference type="EMBL" id="RJQ76069.1"/>
    </source>
</evidence>
<accession>A0A419HJQ7</accession>
<dbReference type="EMBL" id="QZFV01000152">
    <property type="protein sequence ID" value="RJQ76069.1"/>
    <property type="molecule type" value="Genomic_DNA"/>
</dbReference>
<protein>
    <submittedName>
        <fullName evidence="1">Uncharacterized protein</fullName>
    </submittedName>
</protein>
<organism evidence="1 2">
    <name type="scientific">Amycolatopsis panacis</name>
    <dbReference type="NCBI Taxonomy" id="2340917"/>
    <lineage>
        <taxon>Bacteria</taxon>
        <taxon>Bacillati</taxon>
        <taxon>Actinomycetota</taxon>
        <taxon>Actinomycetes</taxon>
        <taxon>Pseudonocardiales</taxon>
        <taxon>Pseudonocardiaceae</taxon>
        <taxon>Amycolatopsis</taxon>
    </lineage>
</organism>
<gene>
    <name evidence="1" type="ORF">D5S19_30840</name>
</gene>
<dbReference type="AlphaFoldDB" id="A0A419HJQ7"/>
<proteinExistence type="predicted"/>
<name>A0A419HJQ7_9PSEU</name>
<comment type="caution">
    <text evidence="1">The sequence shown here is derived from an EMBL/GenBank/DDBJ whole genome shotgun (WGS) entry which is preliminary data.</text>
</comment>
<sequence length="94" mass="10374">MGIFKLGLVVLLESDTGLANWFPIELFEVVDGALPANWRFATRDEGETGLQAIWGYPELVDDPSYNEDLVEREAPAAAVFAAQVAAYRKEVAEE</sequence>
<keyword evidence="2" id="KW-1185">Reference proteome</keyword>